<dbReference type="InterPro" id="IPR050109">
    <property type="entry name" value="HTH-type_TetR-like_transc_reg"/>
</dbReference>
<feature type="DNA-binding region" description="H-T-H motif" evidence="4">
    <location>
        <begin position="29"/>
        <end position="48"/>
    </location>
</feature>
<evidence type="ECO:0000313" key="7">
    <source>
        <dbReference type="EMBL" id="MCA5894330.1"/>
    </source>
</evidence>
<evidence type="ECO:0000313" key="8">
    <source>
        <dbReference type="Proteomes" id="UP001319870"/>
    </source>
</evidence>
<dbReference type="PANTHER" id="PTHR30055:SF234">
    <property type="entry name" value="HTH-TYPE TRANSCRIPTIONAL REGULATOR BETI"/>
    <property type="match status" value="1"/>
</dbReference>
<feature type="compositionally biased region" description="Low complexity" evidence="5">
    <location>
        <begin position="249"/>
        <end position="271"/>
    </location>
</feature>
<evidence type="ECO:0000256" key="4">
    <source>
        <dbReference type="PROSITE-ProRule" id="PRU00335"/>
    </source>
</evidence>
<evidence type="ECO:0000256" key="1">
    <source>
        <dbReference type="ARBA" id="ARBA00023015"/>
    </source>
</evidence>
<dbReference type="InterPro" id="IPR023772">
    <property type="entry name" value="DNA-bd_HTH_TetR-type_CS"/>
</dbReference>
<dbReference type="Gene3D" id="1.10.357.10">
    <property type="entry name" value="Tetracycline Repressor, domain 2"/>
    <property type="match status" value="1"/>
</dbReference>
<evidence type="ECO:0000259" key="6">
    <source>
        <dbReference type="PROSITE" id="PS50977"/>
    </source>
</evidence>
<dbReference type="InterPro" id="IPR001647">
    <property type="entry name" value="HTH_TetR"/>
</dbReference>
<proteinExistence type="predicted"/>
<sequence>MTAVRTHTHAQAVDAAIDLFSRQGYEQTTVEEIADAAQVSRATFFRRFRSKDDVIFADHELLLEEVVVMLAETRPEARASEESGRAPERAWDPATDPYLEVCRAARLVFDHHVGQRETSIARHTLLQQVPALRDRELVTTHRYERAFTAYLRDTLPPDRSSTTMSIAFAASVVAVHNAILRRWLRHPHLDLRPELEEAFADLRRAAVSSDPRTAETAASASEHPATEGVSATDAGAGTSGTGVSGAGASGAASSRRGTRTGAEDAGTGADAGNDEPGRGTGPAGNRSRSSGSDGRRVVVTVLEPGAGPDDVARAVRDALL</sequence>
<dbReference type="Proteomes" id="UP001319870">
    <property type="component" value="Unassembled WGS sequence"/>
</dbReference>
<dbReference type="PRINTS" id="PR00455">
    <property type="entry name" value="HTHTETR"/>
</dbReference>
<reference evidence="7 8" key="1">
    <citation type="submission" date="2021-09" db="EMBL/GenBank/DDBJ databases">
        <title>Isoptericola luteus sp. nov., a novel bacterium isolated from Harbin, the capital city of Heilongjiang province.</title>
        <authorList>
            <person name="Li J."/>
        </authorList>
    </citation>
    <scope>NUCLEOTIDE SEQUENCE [LARGE SCALE GENOMIC DNA]</scope>
    <source>
        <strain evidence="7 8">NEAU-Y5</strain>
    </source>
</reference>
<name>A0ABS7ZH16_9MICO</name>
<dbReference type="Pfam" id="PF00440">
    <property type="entry name" value="TetR_N"/>
    <property type="match status" value="1"/>
</dbReference>
<dbReference type="SUPFAM" id="SSF46689">
    <property type="entry name" value="Homeodomain-like"/>
    <property type="match status" value="1"/>
</dbReference>
<feature type="compositionally biased region" description="Low complexity" evidence="5">
    <location>
        <begin position="286"/>
        <end position="301"/>
    </location>
</feature>
<dbReference type="Pfam" id="PF17754">
    <property type="entry name" value="TetR_C_14"/>
    <property type="match status" value="1"/>
</dbReference>
<evidence type="ECO:0000256" key="3">
    <source>
        <dbReference type="ARBA" id="ARBA00023163"/>
    </source>
</evidence>
<organism evidence="7 8">
    <name type="scientific">Isoptericola luteus</name>
    <dbReference type="NCBI Taxonomy" id="2879484"/>
    <lineage>
        <taxon>Bacteria</taxon>
        <taxon>Bacillati</taxon>
        <taxon>Actinomycetota</taxon>
        <taxon>Actinomycetes</taxon>
        <taxon>Micrococcales</taxon>
        <taxon>Promicromonosporaceae</taxon>
        <taxon>Isoptericola</taxon>
    </lineage>
</organism>
<dbReference type="InterPro" id="IPR009057">
    <property type="entry name" value="Homeodomain-like_sf"/>
</dbReference>
<keyword evidence="2 4" id="KW-0238">DNA-binding</keyword>
<dbReference type="PROSITE" id="PS01081">
    <property type="entry name" value="HTH_TETR_1"/>
    <property type="match status" value="1"/>
</dbReference>
<feature type="domain" description="HTH tetR-type" evidence="6">
    <location>
        <begin position="6"/>
        <end position="66"/>
    </location>
</feature>
<gene>
    <name evidence="7" type="ORF">LEP48_13365</name>
</gene>
<comment type="caution">
    <text evidence="7">The sequence shown here is derived from an EMBL/GenBank/DDBJ whole genome shotgun (WGS) entry which is preliminary data.</text>
</comment>
<evidence type="ECO:0000256" key="2">
    <source>
        <dbReference type="ARBA" id="ARBA00023125"/>
    </source>
</evidence>
<accession>A0ABS7ZH16</accession>
<dbReference type="EMBL" id="JAIXCQ010000009">
    <property type="protein sequence ID" value="MCA5894330.1"/>
    <property type="molecule type" value="Genomic_DNA"/>
</dbReference>
<dbReference type="PANTHER" id="PTHR30055">
    <property type="entry name" value="HTH-TYPE TRANSCRIPTIONAL REGULATOR RUTR"/>
    <property type="match status" value="1"/>
</dbReference>
<keyword evidence="8" id="KW-1185">Reference proteome</keyword>
<dbReference type="InterPro" id="IPR041347">
    <property type="entry name" value="MftR_C"/>
</dbReference>
<dbReference type="PROSITE" id="PS50977">
    <property type="entry name" value="HTH_TETR_2"/>
    <property type="match status" value="1"/>
</dbReference>
<feature type="compositionally biased region" description="Gly residues" evidence="5">
    <location>
        <begin position="237"/>
        <end position="248"/>
    </location>
</feature>
<keyword evidence="3" id="KW-0804">Transcription</keyword>
<feature type="region of interest" description="Disordered" evidence="5">
    <location>
        <begin position="210"/>
        <end position="309"/>
    </location>
</feature>
<protein>
    <submittedName>
        <fullName evidence="7">TetR/AcrR family transcriptional regulator</fullName>
    </submittedName>
</protein>
<keyword evidence="1" id="KW-0805">Transcription regulation</keyword>
<dbReference type="RefSeq" id="WP_225566093.1">
    <property type="nucleotide sequence ID" value="NZ_JAIXCQ010000009.1"/>
</dbReference>
<evidence type="ECO:0000256" key="5">
    <source>
        <dbReference type="SAM" id="MobiDB-lite"/>
    </source>
</evidence>